<dbReference type="InterPro" id="IPR008254">
    <property type="entry name" value="Flavodoxin/NO_synth"/>
</dbReference>
<keyword evidence="4" id="KW-0813">Transport</keyword>
<evidence type="ECO:0000256" key="5">
    <source>
        <dbReference type="ARBA" id="ARBA00022982"/>
    </source>
</evidence>
<dbReference type="SUPFAM" id="SSF56281">
    <property type="entry name" value="Metallo-hydrolase/oxidoreductase"/>
    <property type="match status" value="1"/>
</dbReference>
<evidence type="ECO:0000313" key="10">
    <source>
        <dbReference type="Proteomes" id="UP000000378"/>
    </source>
</evidence>
<dbReference type="EMBL" id="CP002048">
    <property type="protein sequence ID" value="ADI02299.1"/>
    <property type="molecule type" value="Genomic_DNA"/>
</dbReference>
<dbReference type="SMART" id="SM00849">
    <property type="entry name" value="Lactamase_B"/>
    <property type="match status" value="1"/>
</dbReference>
<dbReference type="eggNOG" id="COG0426">
    <property type="taxonomic scope" value="Bacteria"/>
</dbReference>
<dbReference type="PANTHER" id="PTHR32145:SF11">
    <property type="entry name" value="DIFLAVIN FLAVOPROTEIN A 2-RELATED"/>
    <property type="match status" value="1"/>
</dbReference>
<evidence type="ECO:0000313" key="9">
    <source>
        <dbReference type="EMBL" id="ADI02299.1"/>
    </source>
</evidence>
<evidence type="ECO:0000259" key="8">
    <source>
        <dbReference type="PROSITE" id="PS50903"/>
    </source>
</evidence>
<dbReference type="Pfam" id="PF00258">
    <property type="entry name" value="Flavodoxin_1"/>
    <property type="match status" value="1"/>
</dbReference>
<evidence type="ECO:0000259" key="7">
    <source>
        <dbReference type="PROSITE" id="PS50902"/>
    </source>
</evidence>
<comment type="similarity">
    <text evidence="3">In the N-terminal section; belongs to the zinc metallo-hydrolase group 3 family.</text>
</comment>
<dbReference type="InterPro" id="IPR024934">
    <property type="entry name" value="Rubredoxin-like_dom"/>
</dbReference>
<evidence type="ECO:0000256" key="4">
    <source>
        <dbReference type="ARBA" id="ARBA00022448"/>
    </source>
</evidence>
<proteinExistence type="inferred from homology"/>
<dbReference type="InterPro" id="IPR051285">
    <property type="entry name" value="NADH_oxidoreductase_modular"/>
</dbReference>
<dbReference type="Gene3D" id="2.20.28.10">
    <property type="match status" value="1"/>
</dbReference>
<dbReference type="CDD" id="cd00729">
    <property type="entry name" value="rubredoxin_SM"/>
    <property type="match status" value="1"/>
</dbReference>
<dbReference type="Pfam" id="PF21349">
    <property type="entry name" value="RUBY_RBDX"/>
    <property type="match status" value="1"/>
</dbReference>
<evidence type="ECO:0000256" key="1">
    <source>
        <dbReference type="ARBA" id="ARBA00001962"/>
    </source>
</evidence>
<dbReference type="InterPro" id="IPR001226">
    <property type="entry name" value="Flavodoxin_CS"/>
</dbReference>
<accession>D7CNL4</accession>
<sequence length="502" mass="55149">MKSVEIASGVHWVGVLDPSLRVFDVVMEAPHGTTYNAYLIQGKDKVALIETVKEKFFDEYLEKLRELTDLSKIAYLVLNHTEPDHSGSVAKLVELIPGLEIVGSATALKFLQGIANQPLNAREVGDGDLLDIGGVSLKFISAPFLHWPDSMFTYLPEKQVLFTCDAFGAHYSDERLFVDQIEEDYLPDYKYYFDVLMKPFKSYVLEALAKIESLPISCICPGHGMILRQDWRHYVNLYREWASEEPLGDRQRRVTVLYVSAYGYTREMASYIVEGLQTAGEFEVQTLDLEKTDIDTAVKAVRSSGALLLGSPTIMGDALPPVWKLLTRLSPIIDAGKIAAAFGSYGWSGEAVPNIENRLRSLRMKVLPGLKINFKPSPPDLDKAFMFGYQFGQQLLEAAKSEEERKWRCTVCGQVFTGAEPPAVCPACGASQENFVRVKDEEIEFTSDAALSIIIVGSGAAAVAGSGGASAGSACAAVTSTKDRSPPTSARSAALPRICLYR</sequence>
<keyword evidence="10" id="KW-1185">Reference proteome</keyword>
<gene>
    <name evidence="9" type="ordered locus">Slip_1536</name>
</gene>
<dbReference type="STRING" id="643648.Slip_1536"/>
<organism evidence="9 10">
    <name type="scientific">Syntrophothermus lipocalidus (strain DSM 12680 / TGB-C1)</name>
    <dbReference type="NCBI Taxonomy" id="643648"/>
    <lineage>
        <taxon>Bacteria</taxon>
        <taxon>Bacillati</taxon>
        <taxon>Bacillota</taxon>
        <taxon>Clostridia</taxon>
        <taxon>Eubacteriales</taxon>
        <taxon>Syntrophomonadaceae</taxon>
        <taxon>Syntrophothermus</taxon>
    </lineage>
</organism>
<dbReference type="InterPro" id="IPR045761">
    <property type="entry name" value="ODP_dom"/>
</dbReference>
<reference evidence="9 10" key="2">
    <citation type="journal article" date="2010" name="Stand. Genomic Sci.">
        <title>Complete genome sequence of Syntrophothermus lipocalidus type strain (TGB-C1).</title>
        <authorList>
            <person name="Djao O.D."/>
            <person name="Zhang X."/>
            <person name="Lucas S."/>
            <person name="Lapidus A."/>
            <person name="Del Rio T.G."/>
            <person name="Nolan M."/>
            <person name="Tice H."/>
            <person name="Cheng J.F."/>
            <person name="Han C."/>
            <person name="Tapia R."/>
            <person name="Goodwin L."/>
            <person name="Pitluck S."/>
            <person name="Liolios K."/>
            <person name="Ivanova N."/>
            <person name="Mavromatis K."/>
            <person name="Mikhailova N."/>
            <person name="Ovchinnikova G."/>
            <person name="Pati A."/>
            <person name="Brambilla E."/>
            <person name="Chen A."/>
            <person name="Palaniappan K."/>
            <person name="Land M."/>
            <person name="Hauser L."/>
            <person name="Chang Y.J."/>
            <person name="Jeffries C.D."/>
            <person name="Rohde M."/>
            <person name="Sikorski J."/>
            <person name="Spring S."/>
            <person name="Goker M."/>
            <person name="Detter J.C."/>
            <person name="Woyke T."/>
            <person name="Bristow J."/>
            <person name="Eisen J.A."/>
            <person name="Markowitz V."/>
            <person name="Hugenholtz P."/>
            <person name="Kyrpides N.C."/>
            <person name="Klenk H.P."/>
        </authorList>
    </citation>
    <scope>NUCLEOTIDE SEQUENCE [LARGE SCALE GENOMIC DNA]</scope>
    <source>
        <strain evidence="10">DSM 12680 / TGB-C1</strain>
    </source>
</reference>
<dbReference type="InterPro" id="IPR029039">
    <property type="entry name" value="Flavoprotein-like_sf"/>
</dbReference>
<dbReference type="HOGENOM" id="CLU_017490_2_0_9"/>
<name>D7CNL4_SYNLT</name>
<evidence type="ECO:0000256" key="2">
    <source>
        <dbReference type="ARBA" id="ARBA00001965"/>
    </source>
</evidence>
<dbReference type="Pfam" id="PF19583">
    <property type="entry name" value="ODP"/>
    <property type="match status" value="1"/>
</dbReference>
<dbReference type="eggNOG" id="COG1592">
    <property type="taxonomic scope" value="Bacteria"/>
</dbReference>
<dbReference type="SUPFAM" id="SSF57802">
    <property type="entry name" value="Rubredoxin-like"/>
    <property type="match status" value="1"/>
</dbReference>
<feature type="domain" description="Flavodoxin-like" evidence="7">
    <location>
        <begin position="254"/>
        <end position="392"/>
    </location>
</feature>
<dbReference type="InterPro" id="IPR048574">
    <property type="entry name" value="RUBY_RBDX"/>
</dbReference>
<dbReference type="GO" id="GO:0010181">
    <property type="term" value="F:FMN binding"/>
    <property type="evidence" value="ECO:0007669"/>
    <property type="project" value="InterPro"/>
</dbReference>
<reference evidence="10" key="1">
    <citation type="journal article" date="2010" name="Stand. Genomic Sci.">
        <title>Complete genome sequence of Syntrophothermus lipocalidus type strain (TGB-C1T).</title>
        <authorList>
            <consortium name="US DOE Joint Genome Institute (JGI-PGF)"/>
            <person name="Djao O."/>
            <person name="Zhang X."/>
            <person name="Lucas S."/>
            <person name="Lapidus A."/>
            <person name="Glavina Del Rio T."/>
            <person name="Nolan M."/>
            <person name="Tice H."/>
            <person name="Cheng J."/>
            <person name="Han C."/>
            <person name="Tapia R."/>
            <person name="Goodwin L."/>
            <person name="Pitluck S."/>
            <person name="Liolios K."/>
            <person name="Ivanova N."/>
            <person name="Mavromatis K."/>
            <person name="Mikhailova N."/>
            <person name="Ovchinnikova G."/>
            <person name="Pati A."/>
            <person name="Brambilla E."/>
            <person name="Chen A."/>
            <person name="Palaniappan K."/>
            <person name="Land M."/>
            <person name="Hauser L."/>
            <person name="Chang Y."/>
            <person name="Jeffries C."/>
            <person name="Rohde M."/>
            <person name="Sikorski J."/>
            <person name="Spring S."/>
            <person name="Goker M."/>
            <person name="Detter J."/>
            <person name="Woyke T."/>
            <person name="Bristow J."/>
            <person name="Eisen J."/>
            <person name="Markowitz V."/>
            <person name="Hugenholtz P."/>
            <person name="Kyrpides N."/>
            <person name="Klenk H."/>
        </authorList>
    </citation>
    <scope>NUCLEOTIDE SEQUENCE [LARGE SCALE GENOMIC DNA]</scope>
    <source>
        <strain evidence="10">DSM 12680 / TGB-C1</strain>
    </source>
</reference>
<dbReference type="PROSITE" id="PS50902">
    <property type="entry name" value="FLAVODOXIN_LIKE"/>
    <property type="match status" value="1"/>
</dbReference>
<protein>
    <submittedName>
        <fullName evidence="9">Flavodoxin/nitric oxide synthase</fullName>
    </submittedName>
</protein>
<comment type="cofactor">
    <cofactor evidence="1">
        <name>Fe cation</name>
        <dbReference type="ChEBI" id="CHEBI:24875"/>
    </cofactor>
</comment>
<dbReference type="InterPro" id="IPR001279">
    <property type="entry name" value="Metallo-B-lactamas"/>
</dbReference>
<dbReference type="KEGG" id="slp:Slip_1536"/>
<keyword evidence="5" id="KW-0249">Electron transport</keyword>
<dbReference type="Gene3D" id="3.40.50.360">
    <property type="match status" value="1"/>
</dbReference>
<dbReference type="GO" id="GO:0009055">
    <property type="term" value="F:electron transfer activity"/>
    <property type="evidence" value="ECO:0007669"/>
    <property type="project" value="InterPro"/>
</dbReference>
<comment type="cofactor">
    <cofactor evidence="2">
        <name>Fe(3+)</name>
        <dbReference type="ChEBI" id="CHEBI:29034"/>
    </cofactor>
</comment>
<keyword evidence="6" id="KW-0408">Iron</keyword>
<dbReference type="AlphaFoldDB" id="D7CNL4"/>
<dbReference type="InterPro" id="IPR036866">
    <property type="entry name" value="RibonucZ/Hydroxyglut_hydro"/>
</dbReference>
<dbReference type="OrthoDB" id="9807946at2"/>
<dbReference type="PANTHER" id="PTHR32145">
    <property type="entry name" value="DIFLAVIN FLAVOPROTEIN A 2-RELATED"/>
    <property type="match status" value="1"/>
</dbReference>
<dbReference type="GO" id="GO:0016651">
    <property type="term" value="F:oxidoreductase activity, acting on NAD(P)H"/>
    <property type="evidence" value="ECO:0007669"/>
    <property type="project" value="UniProtKB-ARBA"/>
</dbReference>
<dbReference type="Gene3D" id="3.60.15.10">
    <property type="entry name" value="Ribonuclease Z/Hydroxyacylglutathione hydrolase-like"/>
    <property type="match status" value="1"/>
</dbReference>
<dbReference type="Proteomes" id="UP000000378">
    <property type="component" value="Chromosome"/>
</dbReference>
<dbReference type="CDD" id="cd07709">
    <property type="entry name" value="flavodiiron_proteins_MBL-fold"/>
    <property type="match status" value="1"/>
</dbReference>
<dbReference type="SUPFAM" id="SSF52218">
    <property type="entry name" value="Flavoproteins"/>
    <property type="match status" value="1"/>
</dbReference>
<evidence type="ECO:0000256" key="6">
    <source>
        <dbReference type="ARBA" id="ARBA00023004"/>
    </source>
</evidence>
<feature type="domain" description="Rubredoxin-like" evidence="8">
    <location>
        <begin position="404"/>
        <end position="438"/>
    </location>
</feature>
<dbReference type="PROSITE" id="PS50903">
    <property type="entry name" value="RUBREDOXIN_LIKE"/>
    <property type="match status" value="1"/>
</dbReference>
<dbReference type="GO" id="GO:0005506">
    <property type="term" value="F:iron ion binding"/>
    <property type="evidence" value="ECO:0007669"/>
    <property type="project" value="InterPro"/>
</dbReference>
<dbReference type="PROSITE" id="PS00201">
    <property type="entry name" value="FLAVODOXIN"/>
    <property type="match status" value="1"/>
</dbReference>
<evidence type="ECO:0000256" key="3">
    <source>
        <dbReference type="ARBA" id="ARBA00007121"/>
    </source>
</evidence>